<evidence type="ECO:0000313" key="2">
    <source>
        <dbReference type="Proteomes" id="UP000475862"/>
    </source>
</evidence>
<proteinExistence type="predicted"/>
<dbReference type="Proteomes" id="UP000475862">
    <property type="component" value="Unassembled WGS sequence"/>
</dbReference>
<dbReference type="AlphaFoldDB" id="A0A6G0TQ62"/>
<reference evidence="1 2" key="1">
    <citation type="submission" date="2019-08" db="EMBL/GenBank/DDBJ databases">
        <title>The genome of the soybean aphid Biotype 1, its phylome, world population structure and adaptation to the North American continent.</title>
        <authorList>
            <person name="Giordano R."/>
            <person name="Donthu R.K."/>
            <person name="Hernandez A.G."/>
            <person name="Wright C.L."/>
            <person name="Zimin A.V."/>
        </authorList>
    </citation>
    <scope>NUCLEOTIDE SEQUENCE [LARGE SCALE GENOMIC DNA]</scope>
    <source>
        <tissue evidence="1">Whole aphids</tissue>
    </source>
</reference>
<comment type="caution">
    <text evidence="1">The sequence shown here is derived from an EMBL/GenBank/DDBJ whole genome shotgun (WGS) entry which is preliminary data.</text>
</comment>
<name>A0A6G0TQ62_APHGL</name>
<organism evidence="1 2">
    <name type="scientific">Aphis glycines</name>
    <name type="common">Soybean aphid</name>
    <dbReference type="NCBI Taxonomy" id="307491"/>
    <lineage>
        <taxon>Eukaryota</taxon>
        <taxon>Metazoa</taxon>
        <taxon>Ecdysozoa</taxon>
        <taxon>Arthropoda</taxon>
        <taxon>Hexapoda</taxon>
        <taxon>Insecta</taxon>
        <taxon>Pterygota</taxon>
        <taxon>Neoptera</taxon>
        <taxon>Paraneoptera</taxon>
        <taxon>Hemiptera</taxon>
        <taxon>Sternorrhyncha</taxon>
        <taxon>Aphidomorpha</taxon>
        <taxon>Aphidoidea</taxon>
        <taxon>Aphididae</taxon>
        <taxon>Aphidini</taxon>
        <taxon>Aphis</taxon>
        <taxon>Aphis</taxon>
    </lineage>
</organism>
<protein>
    <submittedName>
        <fullName evidence="1">Uncharacterized protein</fullName>
    </submittedName>
</protein>
<gene>
    <name evidence="1" type="ORF">AGLY_006959</name>
</gene>
<accession>A0A6G0TQ62</accession>
<evidence type="ECO:0000313" key="1">
    <source>
        <dbReference type="EMBL" id="KAE9536726.1"/>
    </source>
</evidence>
<dbReference type="EMBL" id="VYZN01000021">
    <property type="protein sequence ID" value="KAE9536726.1"/>
    <property type="molecule type" value="Genomic_DNA"/>
</dbReference>
<keyword evidence="2" id="KW-1185">Reference proteome</keyword>
<sequence length="272" mass="31145">MLQSNKDAITAFDIAFPVPDSSFGTLRSLLTPSPDTRIGRRSTLSFPVISGNILPSQCTVRGQSVSNLNSMSSSLQLSEENKSTVSGTDSSCVKKFNTKFSISFSSNSFRENSKFLRNHVTIHCRFYINIPRRKRICEQYNNVETCASNIVILLDSNKSHKPFQVILFRFSYQTTKSFYNLKTLPVEYNTLVYTSILKSKHENMLALITNERVDYGKWKMNGSSAKNVINNKKKIQLRTITETWVIWSLENVWNVLKLRFRVDLIEILICNV</sequence>